<name>A0A1U7EWD8_NATPD</name>
<dbReference type="GeneID" id="3701491"/>
<dbReference type="STRING" id="348780.NP_2570A"/>
<dbReference type="EMBL" id="CR936257">
    <property type="protein sequence ID" value="CAI49376.1"/>
    <property type="molecule type" value="Genomic_DNA"/>
</dbReference>
<dbReference type="OrthoDB" id="206274at2157"/>
<gene>
    <name evidence="1" type="ordered locus">NP_2570A</name>
</gene>
<dbReference type="AlphaFoldDB" id="A0A1U7EWD8"/>
<dbReference type="EnsemblBacteria" id="CAI49376">
    <property type="protein sequence ID" value="CAI49376"/>
    <property type="gene ID" value="NP_2570A"/>
</dbReference>
<dbReference type="Pfam" id="PF24430">
    <property type="entry name" value="DUF7553"/>
    <property type="match status" value="1"/>
</dbReference>
<dbReference type="Proteomes" id="UP000002698">
    <property type="component" value="Chromosome"/>
</dbReference>
<protein>
    <submittedName>
        <fullName evidence="1">Uncharacterized protein</fullName>
    </submittedName>
</protein>
<organism evidence="1 2">
    <name type="scientific">Natronomonas pharaonis (strain ATCC 35678 / DSM 2160 / CIP 103997 / JCM 8858 / NBRC 14720 / NCIMB 2260 / Gabara)</name>
    <name type="common">Halobacterium pharaonis</name>
    <dbReference type="NCBI Taxonomy" id="348780"/>
    <lineage>
        <taxon>Archaea</taxon>
        <taxon>Methanobacteriati</taxon>
        <taxon>Methanobacteriota</taxon>
        <taxon>Stenosarchaea group</taxon>
        <taxon>Halobacteria</taxon>
        <taxon>Halobacteriales</taxon>
        <taxon>Natronomonadaceae</taxon>
        <taxon>Natronomonas</taxon>
    </lineage>
</organism>
<evidence type="ECO:0000313" key="2">
    <source>
        <dbReference type="Proteomes" id="UP000002698"/>
    </source>
</evidence>
<dbReference type="eggNOG" id="arCOG06275">
    <property type="taxonomic scope" value="Archaea"/>
</dbReference>
<dbReference type="KEGG" id="nph:NP_2570A"/>
<reference evidence="1 2" key="1">
    <citation type="journal article" date="2005" name="Genome Res.">
        <title>Living with two extremes: conclusions from the genome sequence of Natronomonas pharaonis.</title>
        <authorList>
            <person name="Falb M."/>
            <person name="Pfeiffer F."/>
            <person name="Palm P."/>
            <person name="Rodewald K."/>
            <person name="Hickmann V."/>
            <person name="Tittor J."/>
            <person name="Oesterhelt D."/>
        </authorList>
    </citation>
    <scope>NUCLEOTIDE SEQUENCE [LARGE SCALE GENOMIC DNA]</scope>
    <source>
        <strain evidence="2">ATCC 35678 / DSM 2160 / CIP 103997 / JCM 8858 / NBRC 14720 / NCIMB 2260 / Gabara</strain>
    </source>
</reference>
<accession>A0A1U7EWD8</accession>
<evidence type="ECO:0000313" key="1">
    <source>
        <dbReference type="EMBL" id="CAI49376.1"/>
    </source>
</evidence>
<keyword evidence="2" id="KW-1185">Reference proteome</keyword>
<dbReference type="HOGENOM" id="CLU_2353158_0_0_2"/>
<proteinExistence type="predicted"/>
<sequence length="89" mass="10517">MNKHFEDTRYYLKRAGQTAKEGVAEELEPVRERVDDLIDREEEEPEPGRFEEVREDLAALQERAEGETREAIADAREKINGYREHRDDN</sequence>
<dbReference type="InterPro" id="IPR055975">
    <property type="entry name" value="DUF7553"/>
</dbReference>
<dbReference type="RefSeq" id="WP_011323001.1">
    <property type="nucleotide sequence ID" value="NC_007426.1"/>
</dbReference>